<sequence>MGSMEKPSLQYIHRDEEDKIIQAIVQDGGVIIKNFASVEAVDRATADARPYLEKDKAWKGDLFPPETRRCCRLVGRSPTVREWLVDPLLTKLLDTFVDKTTHNWYGKTKHTYTSKAIVNTGLTLQIGPGGKAQRLHRDDKNFHVDHQDQTRTGYRIGSDVELSLLIPGIATTVENGATQVIPGSHLWDGDRSPSVDEICYAVMEKGDCLAFLGGLYHAGGHNSTTDQHRPVHDLSFVRGYLRQEENAYLAFSTEEVLSWPFEVQQRMGYTVSSPNLGFVDFIQPYKYIAGDFDPNQPGDLDSSQESNQAAA</sequence>
<dbReference type="OrthoDB" id="445007at2759"/>
<dbReference type="PANTHER" id="PTHR20883:SF45">
    <property type="entry name" value="PHYTANOYL-COA DIOXYGENASE FAMILY PROTEIN"/>
    <property type="match status" value="1"/>
</dbReference>
<dbReference type="AlphaFoldDB" id="A0A1E1L4G0"/>
<dbReference type="Proteomes" id="UP000178912">
    <property type="component" value="Unassembled WGS sequence"/>
</dbReference>
<evidence type="ECO:0000313" key="8">
    <source>
        <dbReference type="EMBL" id="CZT04478.1"/>
    </source>
</evidence>
<accession>A0A1E1L4G0</accession>
<protein>
    <recommendedName>
        <fullName evidence="10">Phytanoyl-CoA dioxygenase family protein</fullName>
    </recommendedName>
</protein>
<dbReference type="InterPro" id="IPR008775">
    <property type="entry name" value="Phytyl_CoA_dOase-like"/>
</dbReference>
<name>A0A1E1L4G0_9HELO</name>
<evidence type="ECO:0000256" key="2">
    <source>
        <dbReference type="ARBA" id="ARBA00005830"/>
    </source>
</evidence>
<comment type="cofactor">
    <cofactor evidence="1">
        <name>Fe cation</name>
        <dbReference type="ChEBI" id="CHEBI:24875"/>
    </cofactor>
</comment>
<evidence type="ECO:0000256" key="6">
    <source>
        <dbReference type="ARBA" id="ARBA00023002"/>
    </source>
</evidence>
<dbReference type="GO" id="GO:0046872">
    <property type="term" value="F:metal ion binding"/>
    <property type="evidence" value="ECO:0007669"/>
    <property type="project" value="UniProtKB-KW"/>
</dbReference>
<dbReference type="Pfam" id="PF05721">
    <property type="entry name" value="PhyH"/>
    <property type="match status" value="1"/>
</dbReference>
<keyword evidence="4" id="KW-0479">Metal-binding</keyword>
<evidence type="ECO:0000256" key="7">
    <source>
        <dbReference type="ARBA" id="ARBA00023004"/>
    </source>
</evidence>
<gene>
    <name evidence="8" type="ORF">RAG0_10913</name>
</gene>
<evidence type="ECO:0000256" key="3">
    <source>
        <dbReference type="ARBA" id="ARBA00011738"/>
    </source>
</evidence>
<dbReference type="EMBL" id="FJUX01000069">
    <property type="protein sequence ID" value="CZT04478.1"/>
    <property type="molecule type" value="Genomic_DNA"/>
</dbReference>
<evidence type="ECO:0008006" key="10">
    <source>
        <dbReference type="Google" id="ProtNLM"/>
    </source>
</evidence>
<evidence type="ECO:0000313" key="9">
    <source>
        <dbReference type="Proteomes" id="UP000178912"/>
    </source>
</evidence>
<keyword evidence="9" id="KW-1185">Reference proteome</keyword>
<comment type="similarity">
    <text evidence="2">Belongs to the PhyH family.</text>
</comment>
<dbReference type="SUPFAM" id="SSF51197">
    <property type="entry name" value="Clavaminate synthase-like"/>
    <property type="match status" value="1"/>
</dbReference>
<evidence type="ECO:0000256" key="5">
    <source>
        <dbReference type="ARBA" id="ARBA00022964"/>
    </source>
</evidence>
<dbReference type="GO" id="GO:0051213">
    <property type="term" value="F:dioxygenase activity"/>
    <property type="evidence" value="ECO:0007669"/>
    <property type="project" value="UniProtKB-KW"/>
</dbReference>
<keyword evidence="6" id="KW-0560">Oxidoreductase</keyword>
<evidence type="ECO:0000256" key="4">
    <source>
        <dbReference type="ARBA" id="ARBA00022723"/>
    </source>
</evidence>
<reference evidence="9" key="1">
    <citation type="submission" date="2016-03" db="EMBL/GenBank/DDBJ databases">
        <authorList>
            <person name="Guldener U."/>
        </authorList>
    </citation>
    <scope>NUCLEOTIDE SEQUENCE [LARGE SCALE GENOMIC DNA]</scope>
    <source>
        <strain evidence="9">04CH-RAC-A.6.1</strain>
    </source>
</reference>
<keyword evidence="5" id="KW-0223">Dioxygenase</keyword>
<proteinExistence type="inferred from homology"/>
<keyword evidence="7" id="KW-0408">Iron</keyword>
<comment type="subunit">
    <text evidence="3">Homodimer.</text>
</comment>
<organism evidence="8 9">
    <name type="scientific">Rhynchosporium agropyri</name>
    <dbReference type="NCBI Taxonomy" id="914238"/>
    <lineage>
        <taxon>Eukaryota</taxon>
        <taxon>Fungi</taxon>
        <taxon>Dikarya</taxon>
        <taxon>Ascomycota</taxon>
        <taxon>Pezizomycotina</taxon>
        <taxon>Leotiomycetes</taxon>
        <taxon>Helotiales</taxon>
        <taxon>Ploettnerulaceae</taxon>
        <taxon>Rhynchosporium</taxon>
    </lineage>
</organism>
<dbReference type="PANTHER" id="PTHR20883">
    <property type="entry name" value="PHYTANOYL-COA DIOXYGENASE DOMAIN CONTAINING 1"/>
    <property type="match status" value="1"/>
</dbReference>
<evidence type="ECO:0000256" key="1">
    <source>
        <dbReference type="ARBA" id="ARBA00001962"/>
    </source>
</evidence>
<dbReference type="Gene3D" id="2.60.120.620">
    <property type="entry name" value="q2cbj1_9rhob like domain"/>
    <property type="match status" value="1"/>
</dbReference>